<name>A0AAD2FHB9_9STRA</name>
<proteinExistence type="predicted"/>
<reference evidence="2" key="1">
    <citation type="submission" date="2023-08" db="EMBL/GenBank/DDBJ databases">
        <authorList>
            <person name="Audoor S."/>
            <person name="Bilcke G."/>
        </authorList>
    </citation>
    <scope>NUCLEOTIDE SEQUENCE</scope>
</reference>
<dbReference type="EMBL" id="CAKOGP040000916">
    <property type="protein sequence ID" value="CAJ1940609.1"/>
    <property type="molecule type" value="Genomic_DNA"/>
</dbReference>
<comment type="caution">
    <text evidence="2">The sequence shown here is derived from an EMBL/GenBank/DDBJ whole genome shotgun (WGS) entry which is preliminary data.</text>
</comment>
<feature type="domain" description="Reverse transcriptase Ty1/copia-type" evidence="1">
    <location>
        <begin position="104"/>
        <end position="286"/>
    </location>
</feature>
<evidence type="ECO:0000259" key="1">
    <source>
        <dbReference type="Pfam" id="PF07727"/>
    </source>
</evidence>
<protein>
    <recommendedName>
        <fullName evidence="1">Reverse transcriptase Ty1/copia-type domain-containing protein</fullName>
    </recommendedName>
</protein>
<organism evidence="2 3">
    <name type="scientific">Cylindrotheca closterium</name>
    <dbReference type="NCBI Taxonomy" id="2856"/>
    <lineage>
        <taxon>Eukaryota</taxon>
        <taxon>Sar</taxon>
        <taxon>Stramenopiles</taxon>
        <taxon>Ochrophyta</taxon>
        <taxon>Bacillariophyta</taxon>
        <taxon>Bacillariophyceae</taxon>
        <taxon>Bacillariophycidae</taxon>
        <taxon>Bacillariales</taxon>
        <taxon>Bacillariaceae</taxon>
        <taxon>Cylindrotheca</taxon>
    </lineage>
</organism>
<keyword evidence="3" id="KW-1185">Reference proteome</keyword>
<evidence type="ECO:0000313" key="3">
    <source>
        <dbReference type="Proteomes" id="UP001295423"/>
    </source>
</evidence>
<dbReference type="AlphaFoldDB" id="A0AAD2FHB9"/>
<accession>A0AAD2FHB9</accession>
<evidence type="ECO:0000313" key="2">
    <source>
        <dbReference type="EMBL" id="CAJ1940609.1"/>
    </source>
</evidence>
<dbReference type="InterPro" id="IPR013103">
    <property type="entry name" value="RVT_2"/>
</dbReference>
<sequence>MKESFPLEIADYAKLKAIEDEPAFACWVPHVHKKRDRFISKVKSKYWERTHKYGIRIPKSVKEAIQIDQENGDTLWQDAIKMEMKNNRIAFEEFGGDIKKLIGYKRITGHMVFDVKLGENFRRKARYCADGHKTEAPAALTYSTVVARDSVRILLTIAALNGLDVQCADIQNAFLTAPNLEKCYMIAGPEFGDEEGKTFIVRRALYGLKSAELAFRSHLAETLENLGFYSSYADPNVWMRAAIKPVGEEYYEYILCYVDDILCMSENAKDEKGTTEEGACAWEVQGLHLSKETLKGNKQQF</sequence>
<dbReference type="Proteomes" id="UP001295423">
    <property type="component" value="Unassembled WGS sequence"/>
</dbReference>
<gene>
    <name evidence="2" type="ORF">CYCCA115_LOCUS7114</name>
</gene>
<dbReference type="Pfam" id="PF07727">
    <property type="entry name" value="RVT_2"/>
    <property type="match status" value="1"/>
</dbReference>